<dbReference type="PANTHER" id="PTHR13090">
    <property type="entry name" value="ARGININE-HYDROXYLASE NDUFAF5, MITOCHONDRIAL"/>
    <property type="match status" value="1"/>
</dbReference>
<keyword evidence="5" id="KW-1185">Reference proteome</keyword>
<dbReference type="Proteomes" id="UP000242877">
    <property type="component" value="Unassembled WGS sequence"/>
</dbReference>
<gene>
    <name evidence="4" type="ORF">AAP_01227</name>
</gene>
<evidence type="ECO:0000256" key="1">
    <source>
        <dbReference type="ARBA" id="ARBA00022603"/>
    </source>
</evidence>
<proteinExistence type="predicted"/>
<dbReference type="OrthoDB" id="16816at2759"/>
<dbReference type="GO" id="GO:0008757">
    <property type="term" value="F:S-adenosylmethionine-dependent methyltransferase activity"/>
    <property type="evidence" value="ECO:0007669"/>
    <property type="project" value="InterPro"/>
</dbReference>
<evidence type="ECO:0000313" key="5">
    <source>
        <dbReference type="Proteomes" id="UP000242877"/>
    </source>
</evidence>
<dbReference type="GO" id="GO:0032981">
    <property type="term" value="P:mitochondrial respiratory chain complex I assembly"/>
    <property type="evidence" value="ECO:0007669"/>
    <property type="project" value="TreeGrafter"/>
</dbReference>
<dbReference type="InterPro" id="IPR029063">
    <property type="entry name" value="SAM-dependent_MTases_sf"/>
</dbReference>
<dbReference type="AlphaFoldDB" id="A0A168CDB9"/>
<dbReference type="GO" id="GO:0005739">
    <property type="term" value="C:mitochondrion"/>
    <property type="evidence" value="ECO:0007669"/>
    <property type="project" value="TreeGrafter"/>
</dbReference>
<name>A0A168CDB9_9EURO</name>
<dbReference type="PANTHER" id="PTHR13090:SF1">
    <property type="entry name" value="ARGININE-HYDROXYLASE NDUFAF5, MITOCHONDRIAL"/>
    <property type="match status" value="1"/>
</dbReference>
<comment type="caution">
    <text evidence="4">The sequence shown here is derived from an EMBL/GenBank/DDBJ whole genome shotgun (WGS) entry which is preliminary data.</text>
</comment>
<dbReference type="Gene3D" id="3.40.50.150">
    <property type="entry name" value="Vaccinia Virus protein VP39"/>
    <property type="match status" value="1"/>
</dbReference>
<organism evidence="4 5">
    <name type="scientific">Ascosphaera apis ARSEF 7405</name>
    <dbReference type="NCBI Taxonomy" id="392613"/>
    <lineage>
        <taxon>Eukaryota</taxon>
        <taxon>Fungi</taxon>
        <taxon>Dikarya</taxon>
        <taxon>Ascomycota</taxon>
        <taxon>Pezizomycotina</taxon>
        <taxon>Eurotiomycetes</taxon>
        <taxon>Eurotiomycetidae</taxon>
        <taxon>Onygenales</taxon>
        <taxon>Ascosphaeraceae</taxon>
        <taxon>Ascosphaera</taxon>
    </lineage>
</organism>
<reference evidence="4 5" key="1">
    <citation type="journal article" date="2016" name="Genome Biol. Evol.">
        <title>Divergent and convergent evolution of fungal pathogenicity.</title>
        <authorList>
            <person name="Shang Y."/>
            <person name="Xiao G."/>
            <person name="Zheng P."/>
            <person name="Cen K."/>
            <person name="Zhan S."/>
            <person name="Wang C."/>
        </authorList>
    </citation>
    <scope>NUCLEOTIDE SEQUENCE [LARGE SCALE GENOMIC DNA]</scope>
    <source>
        <strain evidence="4 5">ARSEF 7405</strain>
    </source>
</reference>
<dbReference type="GO" id="GO:0032259">
    <property type="term" value="P:methylation"/>
    <property type="evidence" value="ECO:0007669"/>
    <property type="project" value="UniProtKB-KW"/>
</dbReference>
<keyword evidence="1 4" id="KW-0489">Methyltransferase</keyword>
<keyword evidence="2 4" id="KW-0808">Transferase</keyword>
<dbReference type="InterPro" id="IPR050602">
    <property type="entry name" value="Malonyl-ACP_OMT"/>
</dbReference>
<sequence>MSLRPCLRPPTSAFLRRITTTAIRSYAVQAPGNPALEVFNRRTKWLQRERAGSNIELSRRTDYLRDEVAARMSDRMLDIKRDFNHVLDLGANSCNIARALTQPVPNDDDPAGAPLPPPSTRIKHLTCVDDSENMLYRDQDLPFNSQMSISRQVLPSLENLPYKPETFDAVLSSLSMHWINDLPSVLAQINSILKPDCPFIATMFGGDTLFELRTSLQLADMERRGGVSPRVSPLADVRDIGGLLQKAGFKLLTVDMEDIVVGYPDVYTLMTDLQAMGENNAILRSELGPISRDVLLATDPIYKALHGVEGEEGIPATFRLIYMIGWKEGQGQAQPLSRGSAEVDLTDILGGGKIA</sequence>
<evidence type="ECO:0000256" key="2">
    <source>
        <dbReference type="ARBA" id="ARBA00022679"/>
    </source>
</evidence>
<dbReference type="EMBL" id="AZGZ01000003">
    <property type="protein sequence ID" value="KZZ96454.1"/>
    <property type="molecule type" value="Genomic_DNA"/>
</dbReference>
<protein>
    <submittedName>
        <fullName evidence="4">Methyltransferase type 11</fullName>
    </submittedName>
</protein>
<dbReference type="Pfam" id="PF08241">
    <property type="entry name" value="Methyltransf_11"/>
    <property type="match status" value="1"/>
</dbReference>
<evidence type="ECO:0000259" key="3">
    <source>
        <dbReference type="Pfam" id="PF08241"/>
    </source>
</evidence>
<dbReference type="InterPro" id="IPR013216">
    <property type="entry name" value="Methyltransf_11"/>
</dbReference>
<evidence type="ECO:0000313" key="4">
    <source>
        <dbReference type="EMBL" id="KZZ96454.1"/>
    </source>
</evidence>
<dbReference type="VEuPathDB" id="FungiDB:AAP_01227"/>
<feature type="domain" description="Methyltransferase type 11" evidence="3">
    <location>
        <begin position="120"/>
        <end position="197"/>
    </location>
</feature>
<dbReference type="SUPFAM" id="SSF53335">
    <property type="entry name" value="S-adenosyl-L-methionine-dependent methyltransferases"/>
    <property type="match status" value="1"/>
</dbReference>
<accession>A0A168CDB9</accession>